<dbReference type="InterPro" id="IPR001000">
    <property type="entry name" value="GH10_dom"/>
</dbReference>
<dbReference type="GO" id="GO:0031176">
    <property type="term" value="F:endo-1,4-beta-xylanase activity"/>
    <property type="evidence" value="ECO:0007669"/>
    <property type="project" value="UniProtKB-EC"/>
</dbReference>
<dbReference type="PANTHER" id="PTHR31490">
    <property type="entry name" value="GLYCOSYL HYDROLASE"/>
    <property type="match status" value="1"/>
</dbReference>
<dbReference type="Gene3D" id="3.20.20.80">
    <property type="entry name" value="Glycosidases"/>
    <property type="match status" value="1"/>
</dbReference>
<dbReference type="PANTHER" id="PTHR31490:SF35">
    <property type="entry name" value="ENDO-1,4-BETA-XYLANASE"/>
    <property type="match status" value="1"/>
</dbReference>
<evidence type="ECO:0000256" key="6">
    <source>
        <dbReference type="ARBA" id="ARBA00022651"/>
    </source>
</evidence>
<keyword evidence="11" id="KW-0732">Signal</keyword>
<keyword evidence="6" id="KW-0858">Xylan degradation</keyword>
<evidence type="ECO:0000256" key="9">
    <source>
        <dbReference type="ARBA" id="ARBA00023326"/>
    </source>
</evidence>
<dbReference type="EC" id="3.2.1.8" evidence="10"/>
<evidence type="ECO:0000256" key="2">
    <source>
        <dbReference type="ARBA" id="ARBA00004613"/>
    </source>
</evidence>
<dbReference type="GO" id="GO:0005576">
    <property type="term" value="C:extracellular region"/>
    <property type="evidence" value="ECO:0007669"/>
    <property type="project" value="UniProtKB-SubCell"/>
</dbReference>
<proteinExistence type="inferred from homology"/>
<evidence type="ECO:0000313" key="13">
    <source>
        <dbReference type="EMBL" id="KAA8917054.1"/>
    </source>
</evidence>
<evidence type="ECO:0000256" key="8">
    <source>
        <dbReference type="ARBA" id="ARBA00023277"/>
    </source>
</evidence>
<evidence type="ECO:0000259" key="12">
    <source>
        <dbReference type="PROSITE" id="PS51760"/>
    </source>
</evidence>
<keyword evidence="9 10" id="KW-0624">Polysaccharide degradation</keyword>
<dbReference type="SMART" id="SM00633">
    <property type="entry name" value="Glyco_10"/>
    <property type="match status" value="1"/>
</dbReference>
<protein>
    <recommendedName>
        <fullName evidence="10">Beta-xylanase</fullName>
        <ecNumber evidence="10">3.2.1.8</ecNumber>
    </recommendedName>
</protein>
<evidence type="ECO:0000256" key="1">
    <source>
        <dbReference type="ARBA" id="ARBA00000681"/>
    </source>
</evidence>
<keyword evidence="5" id="KW-0964">Secreted</keyword>
<keyword evidence="10" id="KW-0326">Glycosidase</keyword>
<comment type="subcellular location">
    <subcellularLocation>
        <location evidence="2">Secreted</location>
    </subcellularLocation>
</comment>
<dbReference type="SUPFAM" id="SSF51445">
    <property type="entry name" value="(Trans)glycosidases"/>
    <property type="match status" value="1"/>
</dbReference>
<feature type="signal peptide" evidence="11">
    <location>
        <begin position="1"/>
        <end position="19"/>
    </location>
</feature>
<comment type="caution">
    <text evidence="13">The sequence shown here is derived from an EMBL/GenBank/DDBJ whole genome shotgun (WGS) entry which is preliminary data.</text>
</comment>
<reference evidence="13" key="1">
    <citation type="journal article" date="2019" name="G3 (Bethesda)">
        <title>Genome Assemblies of Two Rare Opportunistic Yeast Pathogens: Diutina rugosa (syn. Candida rugosa) and Trichomonascus ciferrii (syn. Candida ciferrii).</title>
        <authorList>
            <person name="Mixao V."/>
            <person name="Saus E."/>
            <person name="Hansen A.P."/>
            <person name="Lass-Florl C."/>
            <person name="Gabaldon T."/>
        </authorList>
    </citation>
    <scope>NUCLEOTIDE SEQUENCE</scope>
    <source>
        <strain evidence="13">CBS 4856</strain>
    </source>
</reference>
<keyword evidence="14" id="KW-1185">Reference proteome</keyword>
<dbReference type="PRINTS" id="PR00134">
    <property type="entry name" value="GLHYDRLASE10"/>
</dbReference>
<dbReference type="AlphaFoldDB" id="A0A642VCY2"/>
<evidence type="ECO:0000256" key="11">
    <source>
        <dbReference type="SAM" id="SignalP"/>
    </source>
</evidence>
<evidence type="ECO:0000256" key="3">
    <source>
        <dbReference type="ARBA" id="ARBA00004851"/>
    </source>
</evidence>
<evidence type="ECO:0000313" key="14">
    <source>
        <dbReference type="Proteomes" id="UP000761534"/>
    </source>
</evidence>
<evidence type="ECO:0000256" key="10">
    <source>
        <dbReference type="RuleBase" id="RU361174"/>
    </source>
</evidence>
<keyword evidence="7 10" id="KW-0378">Hydrolase</keyword>
<feature type="domain" description="GH10" evidence="12">
    <location>
        <begin position="41"/>
        <end position="343"/>
    </location>
</feature>
<dbReference type="OrthoDB" id="3055998at2759"/>
<name>A0A642VCY2_9ASCO</name>
<keyword evidence="8 10" id="KW-0119">Carbohydrate metabolism</keyword>
<dbReference type="Pfam" id="PF00331">
    <property type="entry name" value="Glyco_hydro_10"/>
    <property type="match status" value="1"/>
</dbReference>
<sequence>MLPVKVVLIASLFAGAATSKPIGHETLDSLFKKHGKLFYGSATDTELQNHTIGPEYNHTLANEFGAIVPCNCLKFDSTEPNQGEFEYGYCDQVLEFAQKNNQPMRGHNFVWHSQVPEWVTEGGFSKEELQDIMENHIRNVGGHYKGKLIHWDVVNEALQADGTLRNGTDSVWYNSTDGPEYIYNAFKIARDVDPDAKLYYNDFDIDRKCEKSEGALKLLQDIKDNGSPIDGVGLQGHFNIENPPTYDELVTLFNRYTDLDLDLLITELDVSMELDNINFQKQADVYRDVVRACLDVKRCVGIMLWDWTDRYSWIPSNDSSKGYACQWDDNLHKKPAYYSVKHLLQHHHS</sequence>
<dbReference type="VEuPathDB" id="FungiDB:TRICI_000802"/>
<dbReference type="PROSITE" id="PS51760">
    <property type="entry name" value="GH10_2"/>
    <property type="match status" value="1"/>
</dbReference>
<comment type="similarity">
    <text evidence="4 10">Belongs to the glycosyl hydrolase 10 (cellulase F) family.</text>
</comment>
<evidence type="ECO:0000256" key="4">
    <source>
        <dbReference type="ARBA" id="ARBA00007495"/>
    </source>
</evidence>
<organism evidence="13 14">
    <name type="scientific">Trichomonascus ciferrii</name>
    <dbReference type="NCBI Taxonomy" id="44093"/>
    <lineage>
        <taxon>Eukaryota</taxon>
        <taxon>Fungi</taxon>
        <taxon>Dikarya</taxon>
        <taxon>Ascomycota</taxon>
        <taxon>Saccharomycotina</taxon>
        <taxon>Dipodascomycetes</taxon>
        <taxon>Dipodascales</taxon>
        <taxon>Trichomonascaceae</taxon>
        <taxon>Trichomonascus</taxon>
        <taxon>Trichomonascus ciferrii complex</taxon>
    </lineage>
</organism>
<comment type="pathway">
    <text evidence="3">Glycan degradation; xylan degradation.</text>
</comment>
<dbReference type="InterPro" id="IPR017853">
    <property type="entry name" value="GH"/>
</dbReference>
<dbReference type="EMBL" id="SWFS01000068">
    <property type="protein sequence ID" value="KAA8917054.1"/>
    <property type="molecule type" value="Genomic_DNA"/>
</dbReference>
<dbReference type="GO" id="GO:0045493">
    <property type="term" value="P:xylan catabolic process"/>
    <property type="evidence" value="ECO:0007669"/>
    <property type="project" value="UniProtKB-KW"/>
</dbReference>
<dbReference type="InterPro" id="IPR044846">
    <property type="entry name" value="GH10"/>
</dbReference>
<dbReference type="Proteomes" id="UP000761534">
    <property type="component" value="Unassembled WGS sequence"/>
</dbReference>
<evidence type="ECO:0000256" key="7">
    <source>
        <dbReference type="ARBA" id="ARBA00022801"/>
    </source>
</evidence>
<comment type="catalytic activity">
    <reaction evidence="1 10">
        <text>Endohydrolysis of (1-&gt;4)-beta-D-xylosidic linkages in xylans.</text>
        <dbReference type="EC" id="3.2.1.8"/>
    </reaction>
</comment>
<evidence type="ECO:0000256" key="5">
    <source>
        <dbReference type="ARBA" id="ARBA00022525"/>
    </source>
</evidence>
<accession>A0A642VCY2</accession>
<gene>
    <name evidence="13" type="ORF">TRICI_000802</name>
</gene>
<feature type="chain" id="PRO_5024895011" description="Beta-xylanase" evidence="11">
    <location>
        <begin position="20"/>
        <end position="349"/>
    </location>
</feature>